<gene>
    <name evidence="1" type="ORF">MEDL_40368</name>
</gene>
<evidence type="ECO:0000313" key="2">
    <source>
        <dbReference type="Proteomes" id="UP000683360"/>
    </source>
</evidence>
<reference evidence="1" key="1">
    <citation type="submission" date="2021-03" db="EMBL/GenBank/DDBJ databases">
        <authorList>
            <person name="Bekaert M."/>
        </authorList>
    </citation>
    <scope>NUCLEOTIDE SEQUENCE</scope>
</reference>
<keyword evidence="2" id="KW-1185">Reference proteome</keyword>
<comment type="caution">
    <text evidence="1">The sequence shown here is derived from an EMBL/GenBank/DDBJ whole genome shotgun (WGS) entry which is preliminary data.</text>
</comment>
<accession>A0A8S3TDX1</accession>
<dbReference type="OrthoDB" id="6136336at2759"/>
<evidence type="ECO:0000313" key="1">
    <source>
        <dbReference type="EMBL" id="CAG2227329.1"/>
    </source>
</evidence>
<name>A0A8S3TDX1_MYTED</name>
<proteinExistence type="predicted"/>
<dbReference type="EMBL" id="CAJPWZ010001961">
    <property type="protein sequence ID" value="CAG2227329.1"/>
    <property type="molecule type" value="Genomic_DNA"/>
</dbReference>
<dbReference type="Proteomes" id="UP000683360">
    <property type="component" value="Unassembled WGS sequence"/>
</dbReference>
<dbReference type="AlphaFoldDB" id="A0A8S3TDX1"/>
<sequence>MHRKLPQIFNLLDEVDTIIIEQTKLDDRSIQSSSVYTIRNDNADDKNIARVTEDAEDIINTRNLTINDDNGKMVLMCEIEKINCLRNAMHIYSPSGFLLGTVKDRYFKWKADYDICTGNQNVMFLISLGSFASYLTIKMKQTNGKAVVATVSPSHWQNGEVIYRINYLKKIPVLQKMLILGQAVAYCQGLRRSRIFPNSNILWRHK</sequence>
<protein>
    <submittedName>
        <fullName evidence="1">Uncharacterized protein</fullName>
    </submittedName>
</protein>
<organism evidence="1 2">
    <name type="scientific">Mytilus edulis</name>
    <name type="common">Blue mussel</name>
    <dbReference type="NCBI Taxonomy" id="6550"/>
    <lineage>
        <taxon>Eukaryota</taxon>
        <taxon>Metazoa</taxon>
        <taxon>Spiralia</taxon>
        <taxon>Lophotrochozoa</taxon>
        <taxon>Mollusca</taxon>
        <taxon>Bivalvia</taxon>
        <taxon>Autobranchia</taxon>
        <taxon>Pteriomorphia</taxon>
        <taxon>Mytilida</taxon>
        <taxon>Mytiloidea</taxon>
        <taxon>Mytilidae</taxon>
        <taxon>Mytilinae</taxon>
        <taxon>Mytilus</taxon>
    </lineage>
</organism>